<dbReference type="STRING" id="1560234.SP90_02190"/>
<evidence type="ECO:0000256" key="4">
    <source>
        <dbReference type="ARBA" id="ARBA00023125"/>
    </source>
</evidence>
<accession>A0A1B7XN51</accession>
<dbReference type="Pfam" id="PF00155">
    <property type="entry name" value="Aminotran_1_2"/>
    <property type="match status" value="1"/>
</dbReference>
<dbReference type="InterPro" id="IPR051446">
    <property type="entry name" value="HTH_trans_reg/aminotransferase"/>
</dbReference>
<evidence type="ECO:0000256" key="3">
    <source>
        <dbReference type="ARBA" id="ARBA00023015"/>
    </source>
</evidence>
<dbReference type="SMART" id="SM00345">
    <property type="entry name" value="HTH_GNTR"/>
    <property type="match status" value="1"/>
</dbReference>
<evidence type="ECO:0000313" key="7">
    <source>
        <dbReference type="EMBL" id="OBQ56915.1"/>
    </source>
</evidence>
<keyword evidence="8" id="KW-1185">Reference proteome</keyword>
<evidence type="ECO:0000256" key="2">
    <source>
        <dbReference type="ARBA" id="ARBA00022898"/>
    </source>
</evidence>
<dbReference type="Gene3D" id="1.10.10.10">
    <property type="entry name" value="Winged helix-like DNA-binding domain superfamily/Winged helix DNA-binding domain"/>
    <property type="match status" value="1"/>
</dbReference>
<keyword evidence="4" id="KW-0238">DNA-binding</keyword>
<dbReference type="OrthoDB" id="9794015at2"/>
<keyword evidence="2" id="KW-0663">Pyridoxal phosphate</keyword>
<evidence type="ECO:0000256" key="1">
    <source>
        <dbReference type="ARBA" id="ARBA00005384"/>
    </source>
</evidence>
<organism evidence="7 8">
    <name type="scientific">Halodesulfovibrio spirochaetisodalis</name>
    <dbReference type="NCBI Taxonomy" id="1560234"/>
    <lineage>
        <taxon>Bacteria</taxon>
        <taxon>Pseudomonadati</taxon>
        <taxon>Thermodesulfobacteriota</taxon>
        <taxon>Desulfovibrionia</taxon>
        <taxon>Desulfovibrionales</taxon>
        <taxon>Desulfovibrionaceae</taxon>
        <taxon>Halodesulfovibrio</taxon>
    </lineage>
</organism>
<dbReference type="InterPro" id="IPR004839">
    <property type="entry name" value="Aminotransferase_I/II_large"/>
</dbReference>
<dbReference type="EMBL" id="JXMS01000002">
    <property type="protein sequence ID" value="OBQ56915.1"/>
    <property type="molecule type" value="Genomic_DNA"/>
</dbReference>
<dbReference type="CDD" id="cd00609">
    <property type="entry name" value="AAT_like"/>
    <property type="match status" value="1"/>
</dbReference>
<gene>
    <name evidence="7" type="ORF">SP90_02190</name>
</gene>
<dbReference type="PANTHER" id="PTHR46577">
    <property type="entry name" value="HTH-TYPE TRANSCRIPTIONAL REGULATORY PROTEIN GABR"/>
    <property type="match status" value="1"/>
</dbReference>
<dbReference type="CDD" id="cd07377">
    <property type="entry name" value="WHTH_GntR"/>
    <property type="match status" value="1"/>
</dbReference>
<dbReference type="SUPFAM" id="SSF46785">
    <property type="entry name" value="Winged helix' DNA-binding domain"/>
    <property type="match status" value="1"/>
</dbReference>
<keyword evidence="3" id="KW-0805">Transcription regulation</keyword>
<dbReference type="GO" id="GO:0003677">
    <property type="term" value="F:DNA binding"/>
    <property type="evidence" value="ECO:0007669"/>
    <property type="project" value="UniProtKB-KW"/>
</dbReference>
<dbReference type="Gene3D" id="3.90.1150.10">
    <property type="entry name" value="Aspartate Aminotransferase, domain 1"/>
    <property type="match status" value="1"/>
</dbReference>
<dbReference type="InterPro" id="IPR036390">
    <property type="entry name" value="WH_DNA-bd_sf"/>
</dbReference>
<dbReference type="Pfam" id="PF00392">
    <property type="entry name" value="GntR"/>
    <property type="match status" value="1"/>
</dbReference>
<feature type="domain" description="HTH gntR-type" evidence="6">
    <location>
        <begin position="13"/>
        <end position="81"/>
    </location>
</feature>
<dbReference type="SUPFAM" id="SSF53383">
    <property type="entry name" value="PLP-dependent transferases"/>
    <property type="match status" value="1"/>
</dbReference>
<dbReference type="InterPro" id="IPR015424">
    <property type="entry name" value="PyrdxlP-dep_Trfase"/>
</dbReference>
<evidence type="ECO:0000259" key="6">
    <source>
        <dbReference type="PROSITE" id="PS50949"/>
    </source>
</evidence>
<dbReference type="InterPro" id="IPR000524">
    <property type="entry name" value="Tscrpt_reg_HTH_GntR"/>
</dbReference>
<sequence>MTKWIPNIDAEGAPLYLALADAIERDVFSGTLAPATRLPTHRDLADELGVNVSTVTRGYAEAERRNLVASTVGRGTFVSVDAVTSTSMVSFEPHSPGLIEMGLATPMPHLDPDLNEALRTISRRKNPERFLRYSDPRGLAEHRDIGAELVRLYGMPATGDDLIVTAGSQHGLSTTLSAVFKPGDRIATDALTYPGFKALAASMGVRLCPVAMDENGMIPEALEMACRQREVKGLYLLPHMQNPTTICMPYDRKVALAAVAEKHHLTIIEDDAYAFLQDGELLPVSALLPEQSIFIAGISKMVGAGLRVGFLRVPEQHRTVFAQSILNSMWMVPALNVEIITKWIADGEVAAARKRKCTEARQRGELARSILDCGKLHLSGCGFFGWWELPESWSGVAFESAASKAGVNVFSAEKFVVGDADAPQALRVALSGAEHVEDLERGLKILRDLARNP</sequence>
<dbReference type="AlphaFoldDB" id="A0A1B7XN51"/>
<comment type="caution">
    <text evidence="7">The sequence shown here is derived from an EMBL/GenBank/DDBJ whole genome shotgun (WGS) entry which is preliminary data.</text>
</comment>
<comment type="similarity">
    <text evidence="1">In the C-terminal section; belongs to the class-I pyridoxal-phosphate-dependent aminotransferase family.</text>
</comment>
<dbReference type="GO" id="GO:0030170">
    <property type="term" value="F:pyridoxal phosphate binding"/>
    <property type="evidence" value="ECO:0007669"/>
    <property type="project" value="InterPro"/>
</dbReference>
<evidence type="ECO:0000313" key="8">
    <source>
        <dbReference type="Proteomes" id="UP000091979"/>
    </source>
</evidence>
<reference evidence="7 8" key="1">
    <citation type="submission" date="2015-01" db="EMBL/GenBank/DDBJ databases">
        <title>Desulfovibrio sp. JC271 draft genome sequence.</title>
        <authorList>
            <person name="Shivani Y."/>
            <person name="Subhash Y."/>
            <person name="Sasikala C."/>
            <person name="Ramana C.V."/>
        </authorList>
    </citation>
    <scope>NUCLEOTIDE SEQUENCE [LARGE SCALE GENOMIC DNA]</scope>
    <source>
        <strain evidence="7 8">JC271</strain>
    </source>
</reference>
<proteinExistence type="inferred from homology"/>
<dbReference type="RefSeq" id="WP_066852088.1">
    <property type="nucleotide sequence ID" value="NZ_JXMS01000002.1"/>
</dbReference>
<dbReference type="Gene3D" id="3.40.640.10">
    <property type="entry name" value="Type I PLP-dependent aspartate aminotransferase-like (Major domain)"/>
    <property type="match status" value="1"/>
</dbReference>
<dbReference type="InterPro" id="IPR015421">
    <property type="entry name" value="PyrdxlP-dep_Trfase_major"/>
</dbReference>
<name>A0A1B7XN51_9BACT</name>
<evidence type="ECO:0000256" key="5">
    <source>
        <dbReference type="ARBA" id="ARBA00023163"/>
    </source>
</evidence>
<dbReference type="InterPro" id="IPR036388">
    <property type="entry name" value="WH-like_DNA-bd_sf"/>
</dbReference>
<dbReference type="PROSITE" id="PS50949">
    <property type="entry name" value="HTH_GNTR"/>
    <property type="match status" value="1"/>
</dbReference>
<dbReference type="GO" id="GO:0003700">
    <property type="term" value="F:DNA-binding transcription factor activity"/>
    <property type="evidence" value="ECO:0007669"/>
    <property type="project" value="InterPro"/>
</dbReference>
<dbReference type="InterPro" id="IPR015422">
    <property type="entry name" value="PyrdxlP-dep_Trfase_small"/>
</dbReference>
<dbReference type="Proteomes" id="UP000091979">
    <property type="component" value="Unassembled WGS sequence"/>
</dbReference>
<dbReference type="PANTHER" id="PTHR46577:SF1">
    <property type="entry name" value="HTH-TYPE TRANSCRIPTIONAL REGULATORY PROTEIN GABR"/>
    <property type="match status" value="1"/>
</dbReference>
<keyword evidence="5" id="KW-0804">Transcription</keyword>
<protein>
    <submittedName>
        <fullName evidence="7">GntR family transcriptional regulator</fullName>
    </submittedName>
</protein>
<dbReference type="PATRIC" id="fig|1560234.3.peg.1324"/>